<dbReference type="OrthoDB" id="21128at2759"/>
<evidence type="ECO:0000259" key="7">
    <source>
        <dbReference type="Pfam" id="PF16529"/>
    </source>
</evidence>
<proteinExistence type="inferred from homology"/>
<dbReference type="EMBL" id="WJQU01000001">
    <property type="protein sequence ID" value="KAJ6649871.1"/>
    <property type="molecule type" value="Genomic_DNA"/>
</dbReference>
<keyword evidence="6" id="KW-0175">Coiled coil</keyword>
<accession>A0A9Q0NGI1</accession>
<organism evidence="9 10">
    <name type="scientific">Pseudolycoriella hygida</name>
    <dbReference type="NCBI Taxonomy" id="35572"/>
    <lineage>
        <taxon>Eukaryota</taxon>
        <taxon>Metazoa</taxon>
        <taxon>Ecdysozoa</taxon>
        <taxon>Arthropoda</taxon>
        <taxon>Hexapoda</taxon>
        <taxon>Insecta</taxon>
        <taxon>Pterygota</taxon>
        <taxon>Neoptera</taxon>
        <taxon>Endopterygota</taxon>
        <taxon>Diptera</taxon>
        <taxon>Nematocera</taxon>
        <taxon>Sciaroidea</taxon>
        <taxon>Sciaridae</taxon>
        <taxon>Pseudolycoriella</taxon>
    </lineage>
</organism>
<sequence length="1213" mass="136701">MHYLLVLFQFVRNSLIKSSFVQIVTFCINRTLRIIGSIRKMDSSKPSNITSTTTITFKADDKKNCFETNKAKNVVVVGSCDGTHDHGSSKIKLKNIVDYKWKEKNYSGRLIAVHLDGHHVAYAIKVNNKEGIAEGMVRVLNSENNNRELIKGMSNEVLDLQFAHMKSIILLGCIEKTALHVHKVEDTPEKVVCSLMVKIEDPIAGHVPLYDKIKWCPFVPEEEDEVNEFVGQELVWFRGNVYQCYSVKAVTDAYGIGQHLSKNVIEGSLKQTEVAVITGASFSPDGSTLGVCLKNGLIRFYQIYFHTNETNPRCLHKWIPHGGKAINNLFFLDDHTTANPEKSLWKYAITTSDNNTELKVWCCSMWECLQTVNFKSANVGTELILQAEIDHKSSYLMMSDMKNRALYVLQIEKPQVESANSSAAELSLEVPNRKNHPVAFIKSISEFPLSSPILSFALVDAAIRRYKCNYNDNYLLDDMEEYDEDTNSLICVLIRLYLVQPKSVQECRVFYQPTVSVNAEIASTMSGSYKETTLDLTNDNVLDNFNDLNMKTATENAVNAATTSATSPKSNQSENMQSNNRISLMTPNSFNSPAKITPEGVSMNVLSTIRMLAKVQSPPDAKKKTETVNMLNLVNNKSLEELEMKVRKSVDLNKQVIASSNSPNISVGSSPSREVQEILSVKEDSENILNDEFYDDNNDLLDENDGDSVEKIDETEPFYNAMGDEQQNELPPVTNKVNKDWPKIPQVPEMPTIPNSNTFNNVNNNNDLSYKLDQVIEFMQTQACQISELRNAIELKNNAEDSKWKTMSKSIEFGLTKTIEECLGRYEREQKKKMDSIFAERDKQNRELRDSILHSVAQLITSQVNERLPTIIMNEMPRQVLPIILGQLEKIKSQILGEISQKLRNCDQVIRDSVTNMSSSKASMEAFGNSVALGVQAGLQKTYTDSLKTTIIPSFERTSEELFRQIQTIFLQGTKSYTKQFEAYMSQYQPMHDETTSLLLSVPDQLKSVSEATITSCTNRIQTEMLKDLKALQVNLAKSLREAVKKEMQRGFESQSNSINESVLSAVHSQVHTPAPTLYDVQEQIKQNLAQGHINAAFHQALVANDLNLVEFILEKADYKQVFNPCPLQQPVLLSLIQQIGADMNNHNDLKQRYLSDAIVSLDMHDATTREHAPQITRELYQHCQNFIASNPQSPLIGGIKMLMMAVQGFKAA</sequence>
<keyword evidence="4" id="KW-0853">WD repeat</keyword>
<comment type="caution">
    <text evidence="9">The sequence shown here is derived from an EMBL/GenBank/DDBJ whole genome shotgun (WGS) entry which is preliminary data.</text>
</comment>
<evidence type="ECO:0000259" key="8">
    <source>
        <dbReference type="Pfam" id="PF21289"/>
    </source>
</evidence>
<dbReference type="InterPro" id="IPR045152">
    <property type="entry name" value="EDC4-like"/>
</dbReference>
<comment type="subcellular location">
    <subcellularLocation>
        <location evidence="1">Cytoplasm</location>
        <location evidence="1">P-body</location>
    </subcellularLocation>
</comment>
<dbReference type="SUPFAM" id="SSF50978">
    <property type="entry name" value="WD40 repeat-like"/>
    <property type="match status" value="1"/>
</dbReference>
<dbReference type="GO" id="GO:0000932">
    <property type="term" value="C:P-body"/>
    <property type="evidence" value="ECO:0007669"/>
    <property type="project" value="UniProtKB-SubCell"/>
</dbReference>
<dbReference type="InterPro" id="IPR044938">
    <property type="entry name" value="EDC4_C_sf"/>
</dbReference>
<dbReference type="InterPro" id="IPR032401">
    <property type="entry name" value="EDC4_WD40"/>
</dbReference>
<dbReference type="InterPro" id="IPR036322">
    <property type="entry name" value="WD40_repeat_dom_sf"/>
</dbReference>
<dbReference type="PANTHER" id="PTHR15598">
    <property type="entry name" value="ENHANCER OF MRNA-DECAPPING PROTEIN 4"/>
    <property type="match status" value="1"/>
</dbReference>
<keyword evidence="5" id="KW-0677">Repeat</keyword>
<dbReference type="AlphaFoldDB" id="A0A9Q0NGI1"/>
<reference evidence="9" key="1">
    <citation type="submission" date="2022-07" db="EMBL/GenBank/DDBJ databases">
        <authorList>
            <person name="Trinca V."/>
            <person name="Uliana J.V.C."/>
            <person name="Torres T.T."/>
            <person name="Ward R.J."/>
            <person name="Monesi N."/>
        </authorList>
    </citation>
    <scope>NUCLEOTIDE SEQUENCE</scope>
    <source>
        <strain evidence="9">HSMRA1968</strain>
        <tissue evidence="9">Whole embryos</tissue>
    </source>
</reference>
<evidence type="ECO:0000256" key="6">
    <source>
        <dbReference type="ARBA" id="ARBA00023054"/>
    </source>
</evidence>
<dbReference type="FunFam" id="2.130.10.10:FF:001414">
    <property type="entry name" value="Enhancer of mRNA-decapping protein 4 homolog"/>
    <property type="match status" value="1"/>
</dbReference>
<dbReference type="InterPro" id="IPR015943">
    <property type="entry name" value="WD40/YVTN_repeat-like_dom_sf"/>
</dbReference>
<dbReference type="GO" id="GO:0031087">
    <property type="term" value="P:deadenylation-independent decapping of nuclear-transcribed mRNA"/>
    <property type="evidence" value="ECO:0007669"/>
    <property type="project" value="InterPro"/>
</dbReference>
<dbReference type="Pfam" id="PF21289">
    <property type="entry name" value="EDC4_C"/>
    <property type="match status" value="1"/>
</dbReference>
<evidence type="ECO:0000256" key="5">
    <source>
        <dbReference type="ARBA" id="ARBA00022737"/>
    </source>
</evidence>
<dbReference type="PANTHER" id="PTHR15598:SF5">
    <property type="entry name" value="ENHANCER OF MRNA-DECAPPING PROTEIN 4"/>
    <property type="match status" value="1"/>
</dbReference>
<evidence type="ECO:0000256" key="4">
    <source>
        <dbReference type="ARBA" id="ARBA00022574"/>
    </source>
</evidence>
<name>A0A9Q0NGI1_9DIPT</name>
<comment type="similarity">
    <text evidence="2">Belongs to the WD repeat EDC4 family.</text>
</comment>
<protein>
    <submittedName>
        <fullName evidence="9">Enhancer of mRNA-decapping protein 4 like</fullName>
    </submittedName>
</protein>
<dbReference type="Gene3D" id="1.10.220.100">
    <property type="entry name" value="conserved c-terminal region of ge- 1"/>
    <property type="match status" value="1"/>
</dbReference>
<dbReference type="Gene3D" id="2.130.10.10">
    <property type="entry name" value="YVTN repeat-like/Quinoprotein amine dehydrogenase"/>
    <property type="match status" value="1"/>
</dbReference>
<gene>
    <name evidence="9" type="primary">Ge-1</name>
    <name evidence="9" type="ORF">Bhyg_05112</name>
</gene>
<evidence type="ECO:0000313" key="9">
    <source>
        <dbReference type="EMBL" id="KAJ6649871.1"/>
    </source>
</evidence>
<dbReference type="InterPro" id="IPR049404">
    <property type="entry name" value="EDC4_C"/>
</dbReference>
<evidence type="ECO:0000313" key="10">
    <source>
        <dbReference type="Proteomes" id="UP001151699"/>
    </source>
</evidence>
<keyword evidence="3" id="KW-0963">Cytoplasm</keyword>
<evidence type="ECO:0000256" key="1">
    <source>
        <dbReference type="ARBA" id="ARBA00004201"/>
    </source>
</evidence>
<keyword evidence="10" id="KW-1185">Reference proteome</keyword>
<feature type="domain" description="Enhancer of mRNA-decapping protein 4 C-terminal" evidence="8">
    <location>
        <begin position="1085"/>
        <end position="1203"/>
    </location>
</feature>
<dbReference type="FunFam" id="1.10.220.100:FF:000001">
    <property type="entry name" value="Enhancer of mRNA-decapping protein 4"/>
    <property type="match status" value="1"/>
</dbReference>
<dbReference type="Proteomes" id="UP001151699">
    <property type="component" value="Chromosome A"/>
</dbReference>
<evidence type="ECO:0000256" key="3">
    <source>
        <dbReference type="ARBA" id="ARBA00022490"/>
    </source>
</evidence>
<feature type="domain" description="Enhancer of mRNA-decapping protein 4 WD40 repeat region" evidence="7">
    <location>
        <begin position="87"/>
        <end position="414"/>
    </location>
</feature>
<dbReference type="Gene3D" id="6.10.140.270">
    <property type="match status" value="1"/>
</dbReference>
<evidence type="ECO:0000256" key="2">
    <source>
        <dbReference type="ARBA" id="ARBA00009639"/>
    </source>
</evidence>
<dbReference type="Pfam" id="PF16529">
    <property type="entry name" value="Ge1_WD40"/>
    <property type="match status" value="1"/>
</dbReference>